<sequence>MLLSKLVRPDLARKNKLMNDEMIKTHALSTKENPRDIMIDVHKSQDEEVVAQSSSYKNIRQIVSRVRKHKAGYGSNPKSLSTINIPLNLRVTYRDKLFLFYDSGENDPNRILIFTTESNFSLLEKFRDWYCD</sequence>
<comment type="caution">
    <text evidence="1">The sequence shown here is derived from an EMBL/GenBank/DDBJ whole genome shotgun (WGS) entry which is preliminary data.</text>
</comment>
<dbReference type="EMBL" id="CAJNOC010011067">
    <property type="protein sequence ID" value="CAF1145501.1"/>
    <property type="molecule type" value="Genomic_DNA"/>
</dbReference>
<dbReference type="Proteomes" id="UP000663879">
    <property type="component" value="Unassembled WGS sequence"/>
</dbReference>
<evidence type="ECO:0000313" key="2">
    <source>
        <dbReference type="Proteomes" id="UP000663879"/>
    </source>
</evidence>
<gene>
    <name evidence="1" type="ORF">OXX778_LOCUS23079</name>
</gene>
<feature type="non-terminal residue" evidence="1">
    <location>
        <position position="132"/>
    </location>
</feature>
<protein>
    <submittedName>
        <fullName evidence="1">Uncharacterized protein</fullName>
    </submittedName>
</protein>
<accession>A0A814SIZ5</accession>
<evidence type="ECO:0000313" key="1">
    <source>
        <dbReference type="EMBL" id="CAF1145501.1"/>
    </source>
</evidence>
<organism evidence="1 2">
    <name type="scientific">Brachionus calyciflorus</name>
    <dbReference type="NCBI Taxonomy" id="104777"/>
    <lineage>
        <taxon>Eukaryota</taxon>
        <taxon>Metazoa</taxon>
        <taxon>Spiralia</taxon>
        <taxon>Gnathifera</taxon>
        <taxon>Rotifera</taxon>
        <taxon>Eurotatoria</taxon>
        <taxon>Monogononta</taxon>
        <taxon>Pseudotrocha</taxon>
        <taxon>Ploima</taxon>
        <taxon>Brachionidae</taxon>
        <taxon>Brachionus</taxon>
    </lineage>
</organism>
<reference evidence="1" key="1">
    <citation type="submission" date="2021-02" db="EMBL/GenBank/DDBJ databases">
        <authorList>
            <person name="Nowell W R."/>
        </authorList>
    </citation>
    <scope>NUCLEOTIDE SEQUENCE</scope>
    <source>
        <strain evidence="1">Ploen Becks lab</strain>
    </source>
</reference>
<dbReference type="OrthoDB" id="93990at2759"/>
<proteinExistence type="predicted"/>
<dbReference type="AlphaFoldDB" id="A0A814SIZ5"/>
<keyword evidence="2" id="KW-1185">Reference proteome</keyword>
<name>A0A814SIZ5_9BILA</name>